<organism evidence="6 7">
    <name type="scientific">Pontibacter silvestris</name>
    <dbReference type="NCBI Taxonomy" id="2305183"/>
    <lineage>
        <taxon>Bacteria</taxon>
        <taxon>Pseudomonadati</taxon>
        <taxon>Bacteroidota</taxon>
        <taxon>Cytophagia</taxon>
        <taxon>Cytophagales</taxon>
        <taxon>Hymenobacteraceae</taxon>
        <taxon>Pontibacter</taxon>
    </lineage>
</organism>
<dbReference type="PROSITE" id="PS51736">
    <property type="entry name" value="RECOMBINASES_3"/>
    <property type="match status" value="1"/>
</dbReference>
<evidence type="ECO:0000313" key="6">
    <source>
        <dbReference type="EMBL" id="MFD2065958.1"/>
    </source>
</evidence>
<proteinExistence type="predicted"/>
<keyword evidence="7" id="KW-1185">Reference proteome</keyword>
<dbReference type="PANTHER" id="PTHR30461:SF19">
    <property type="entry name" value="SITE-SPECIFIC RECOMBINASE RESOLVASE FAMILY"/>
    <property type="match status" value="1"/>
</dbReference>
<comment type="caution">
    <text evidence="6">The sequence shown here is derived from an EMBL/GenBank/DDBJ whole genome shotgun (WGS) entry which is preliminary data.</text>
</comment>
<feature type="active site" description="O-(5'-phospho-DNA)-serine intermediate" evidence="4">
    <location>
        <position position="11"/>
    </location>
</feature>
<evidence type="ECO:0000256" key="1">
    <source>
        <dbReference type="ARBA" id="ARBA00022908"/>
    </source>
</evidence>
<dbReference type="InterPro" id="IPR006118">
    <property type="entry name" value="Recombinase_CS"/>
</dbReference>
<evidence type="ECO:0000256" key="4">
    <source>
        <dbReference type="PROSITE-ProRule" id="PRU10137"/>
    </source>
</evidence>
<keyword evidence="3" id="KW-0233">DNA recombination</keyword>
<evidence type="ECO:0000256" key="2">
    <source>
        <dbReference type="ARBA" id="ARBA00023125"/>
    </source>
</evidence>
<evidence type="ECO:0000256" key="3">
    <source>
        <dbReference type="ARBA" id="ARBA00023172"/>
    </source>
</evidence>
<accession>A0ABW4WT90</accession>
<dbReference type="Pfam" id="PF00239">
    <property type="entry name" value="Resolvase"/>
    <property type="match status" value="1"/>
</dbReference>
<dbReference type="PROSITE" id="PS00397">
    <property type="entry name" value="RECOMBINASES_1"/>
    <property type="match status" value="1"/>
</dbReference>
<dbReference type="CDD" id="cd03768">
    <property type="entry name" value="SR_ResInv"/>
    <property type="match status" value="1"/>
</dbReference>
<dbReference type="SUPFAM" id="SSF53041">
    <property type="entry name" value="Resolvase-like"/>
    <property type="match status" value="1"/>
</dbReference>
<sequence>MARNIAYLRVSTLDQDLEKNKADILHLANEKNLGRVEFVQEKVSGKVSWRQRKIGPLLDELGKGDAILLSEFSRLGRSMLECKEIISIAMQWGIRIYTVKGNWQLDDSIQSKVMAMIFSMTSEIERDLISKRTRESLASKKLAGVKLGRPKGPGKSRLDAYRPEIEALLSNGSSQKFIAGRYRVTEATLCNWLKKNSIKRASSTP</sequence>
<dbReference type="InterPro" id="IPR050639">
    <property type="entry name" value="SSR_resolvase"/>
</dbReference>
<dbReference type="EMBL" id="JBHUHV010000014">
    <property type="protein sequence ID" value="MFD2065958.1"/>
    <property type="molecule type" value="Genomic_DNA"/>
</dbReference>
<name>A0ABW4WT90_9BACT</name>
<evidence type="ECO:0000259" key="5">
    <source>
        <dbReference type="PROSITE" id="PS51736"/>
    </source>
</evidence>
<dbReference type="SMART" id="SM00857">
    <property type="entry name" value="Resolvase"/>
    <property type="match status" value="1"/>
</dbReference>
<reference evidence="7" key="1">
    <citation type="journal article" date="2019" name="Int. J. Syst. Evol. Microbiol.">
        <title>The Global Catalogue of Microorganisms (GCM) 10K type strain sequencing project: providing services to taxonomists for standard genome sequencing and annotation.</title>
        <authorList>
            <consortium name="The Broad Institute Genomics Platform"/>
            <consortium name="The Broad Institute Genome Sequencing Center for Infectious Disease"/>
            <person name="Wu L."/>
            <person name="Ma J."/>
        </authorList>
    </citation>
    <scope>NUCLEOTIDE SEQUENCE [LARGE SCALE GENOMIC DNA]</scope>
    <source>
        <strain evidence="7">JCM 16545</strain>
    </source>
</reference>
<dbReference type="RefSeq" id="WP_229962202.1">
    <property type="nucleotide sequence ID" value="NZ_JAJJWI010000019.1"/>
</dbReference>
<feature type="domain" description="Resolvase/invertase-type recombinase catalytic" evidence="5">
    <location>
        <begin position="3"/>
        <end position="144"/>
    </location>
</feature>
<dbReference type="InterPro" id="IPR036162">
    <property type="entry name" value="Resolvase-like_N_sf"/>
</dbReference>
<gene>
    <name evidence="6" type="ORF">ACFSKU_03625</name>
</gene>
<dbReference type="PANTHER" id="PTHR30461">
    <property type="entry name" value="DNA-INVERTASE FROM LAMBDOID PROPHAGE"/>
    <property type="match status" value="1"/>
</dbReference>
<keyword evidence="2" id="KW-0238">DNA-binding</keyword>
<evidence type="ECO:0000313" key="7">
    <source>
        <dbReference type="Proteomes" id="UP001597369"/>
    </source>
</evidence>
<dbReference type="Gene3D" id="3.40.50.1390">
    <property type="entry name" value="Resolvase, N-terminal catalytic domain"/>
    <property type="match status" value="1"/>
</dbReference>
<dbReference type="Proteomes" id="UP001597369">
    <property type="component" value="Unassembled WGS sequence"/>
</dbReference>
<dbReference type="InterPro" id="IPR006119">
    <property type="entry name" value="Resolv_N"/>
</dbReference>
<keyword evidence="1" id="KW-0229">DNA integration</keyword>
<protein>
    <submittedName>
        <fullName evidence="6">Recombinase family protein</fullName>
    </submittedName>
</protein>